<proteinExistence type="predicted"/>
<accession>A0A6J7EDW5</accession>
<dbReference type="PANTHER" id="PTHR36120">
    <property type="entry name" value="FUCOSE ISOMERASE"/>
    <property type="match status" value="1"/>
</dbReference>
<sequence>MSTFEYLQVASPLHDAATIDRVTADARATLHDLGGIRAGQPEDDPERPLAILVATGGTESAILDLAARRRAVAPFEPVLLLAHPLHNSLPAALEALARLQMDGRRGRIVQVETGHTERLAASIADVIAIHRLHATRLGLVGAPSDWLVASVPDAELLRERWGVELVPIDIGGTIDAHAGAAAAPSRAVAVRFAPRTEPTAELMRAAALHPALLQTIEQAHVDAVTVRCFDFLTELTTSGCVALAELNDTGIVAGCEGDVASTVAMLLVRALFGQPSWMGNPAHVDTDTDRVLLAHCTVAPSLVDAVELHTHFESGLGIGLRGTFAPGWVTVMRLGGPALNRLWIAEAEIESTGTANDLCRTQVTLRLEGKRADTLLEAPLGNHLVLFHGRHRERIEQWWRLAFGTSA</sequence>
<keyword evidence="1" id="KW-0413">Isomerase</keyword>
<dbReference type="GO" id="GO:0005996">
    <property type="term" value="P:monosaccharide metabolic process"/>
    <property type="evidence" value="ECO:0007669"/>
    <property type="project" value="InterPro"/>
</dbReference>
<protein>
    <submittedName>
        <fullName evidence="3">Unannotated protein</fullName>
    </submittedName>
</protein>
<evidence type="ECO:0000256" key="1">
    <source>
        <dbReference type="ARBA" id="ARBA00023235"/>
    </source>
</evidence>
<dbReference type="GO" id="GO:0005737">
    <property type="term" value="C:cytoplasm"/>
    <property type="evidence" value="ECO:0007669"/>
    <property type="project" value="InterPro"/>
</dbReference>
<reference evidence="3" key="1">
    <citation type="submission" date="2020-05" db="EMBL/GenBank/DDBJ databases">
        <authorList>
            <person name="Chiriac C."/>
            <person name="Salcher M."/>
            <person name="Ghai R."/>
            <person name="Kavagutti S V."/>
        </authorList>
    </citation>
    <scope>NUCLEOTIDE SEQUENCE</scope>
</reference>
<dbReference type="EMBL" id="CAFBLP010000027">
    <property type="protein sequence ID" value="CAB4878679.1"/>
    <property type="molecule type" value="Genomic_DNA"/>
</dbReference>
<dbReference type="SUPFAM" id="SSF53743">
    <property type="entry name" value="FucI/AraA N-terminal and middle domains"/>
    <property type="match status" value="1"/>
</dbReference>
<name>A0A6J7EDW5_9ZZZZ</name>
<evidence type="ECO:0000256" key="2">
    <source>
        <dbReference type="ARBA" id="ARBA00023277"/>
    </source>
</evidence>
<dbReference type="InterPro" id="IPR009015">
    <property type="entry name" value="Fucose_isomerase_N/cen_sf"/>
</dbReference>
<organism evidence="3">
    <name type="scientific">freshwater metagenome</name>
    <dbReference type="NCBI Taxonomy" id="449393"/>
    <lineage>
        <taxon>unclassified sequences</taxon>
        <taxon>metagenomes</taxon>
        <taxon>ecological metagenomes</taxon>
    </lineage>
</organism>
<keyword evidence="2" id="KW-0119">Carbohydrate metabolism</keyword>
<gene>
    <name evidence="3" type="ORF">UFOPK3376_01293</name>
</gene>
<evidence type="ECO:0000313" key="3">
    <source>
        <dbReference type="EMBL" id="CAB4878679.1"/>
    </source>
</evidence>
<dbReference type="AlphaFoldDB" id="A0A6J7EDW5"/>
<dbReference type="PANTHER" id="PTHR36120:SF2">
    <property type="entry name" value="FUCOSE ISOMERASE"/>
    <property type="match status" value="1"/>
</dbReference>
<dbReference type="GO" id="GO:0016861">
    <property type="term" value="F:intramolecular oxidoreductase activity, interconverting aldoses and ketoses"/>
    <property type="evidence" value="ECO:0007669"/>
    <property type="project" value="InterPro"/>
</dbReference>